<name>A0A5P1F9Q2_ASPOF</name>
<dbReference type="Pfam" id="PF02801">
    <property type="entry name" value="Ketoacyl-synt_C"/>
    <property type="match status" value="1"/>
</dbReference>
<dbReference type="EMBL" id="CM007383">
    <property type="protein sequence ID" value="ONK75116.1"/>
    <property type="molecule type" value="Genomic_DNA"/>
</dbReference>
<dbReference type="PANTHER" id="PTHR11712:SF332">
    <property type="entry name" value="3-OXOACYL-[ACYL-CARRIER-PROTEIN] SYNTHASE II, CHLOROPLASTIC"/>
    <property type="match status" value="1"/>
</dbReference>
<dbReference type="PANTHER" id="PTHR11712">
    <property type="entry name" value="POLYKETIDE SYNTHASE-RELATED"/>
    <property type="match status" value="1"/>
</dbReference>
<evidence type="ECO:0000259" key="3">
    <source>
        <dbReference type="Pfam" id="PF02801"/>
    </source>
</evidence>
<proteinExistence type="predicted"/>
<keyword evidence="5" id="KW-1185">Reference proteome</keyword>
<evidence type="ECO:0000313" key="5">
    <source>
        <dbReference type="Proteomes" id="UP000243459"/>
    </source>
</evidence>
<dbReference type="GO" id="GO:0009570">
    <property type="term" value="C:chloroplast stroma"/>
    <property type="evidence" value="ECO:0007669"/>
    <property type="project" value="TreeGrafter"/>
</dbReference>
<keyword evidence="2" id="KW-0808">Transferase</keyword>
<organism evidence="4 5">
    <name type="scientific">Asparagus officinalis</name>
    <name type="common">Garden asparagus</name>
    <dbReference type="NCBI Taxonomy" id="4686"/>
    <lineage>
        <taxon>Eukaryota</taxon>
        <taxon>Viridiplantae</taxon>
        <taxon>Streptophyta</taxon>
        <taxon>Embryophyta</taxon>
        <taxon>Tracheophyta</taxon>
        <taxon>Spermatophyta</taxon>
        <taxon>Magnoliopsida</taxon>
        <taxon>Liliopsida</taxon>
        <taxon>Asparagales</taxon>
        <taxon>Asparagaceae</taxon>
        <taxon>Asparagoideae</taxon>
        <taxon>Asparagus</taxon>
    </lineage>
</organism>
<dbReference type="Gene3D" id="3.40.47.10">
    <property type="match status" value="1"/>
</dbReference>
<dbReference type="SUPFAM" id="SSF53901">
    <property type="entry name" value="Thiolase-like"/>
    <property type="match status" value="1"/>
</dbReference>
<dbReference type="GO" id="GO:0004315">
    <property type="term" value="F:3-oxoacyl-[acyl-carrier-protein] synthase activity"/>
    <property type="evidence" value="ECO:0007669"/>
    <property type="project" value="UniProtKB-EC"/>
</dbReference>
<evidence type="ECO:0000256" key="1">
    <source>
        <dbReference type="ARBA" id="ARBA00013191"/>
    </source>
</evidence>
<accession>A0A5P1F9Q2</accession>
<reference evidence="5" key="1">
    <citation type="journal article" date="2017" name="Nat. Commun.">
        <title>The asparagus genome sheds light on the origin and evolution of a young Y chromosome.</title>
        <authorList>
            <person name="Harkess A."/>
            <person name="Zhou J."/>
            <person name="Xu C."/>
            <person name="Bowers J.E."/>
            <person name="Van der Hulst R."/>
            <person name="Ayyampalayam S."/>
            <person name="Mercati F."/>
            <person name="Riccardi P."/>
            <person name="McKain M.R."/>
            <person name="Kakrana A."/>
            <person name="Tang H."/>
            <person name="Ray J."/>
            <person name="Groenendijk J."/>
            <person name="Arikit S."/>
            <person name="Mathioni S.M."/>
            <person name="Nakano M."/>
            <person name="Shan H."/>
            <person name="Telgmann-Rauber A."/>
            <person name="Kanno A."/>
            <person name="Yue Z."/>
            <person name="Chen H."/>
            <person name="Li W."/>
            <person name="Chen Y."/>
            <person name="Xu X."/>
            <person name="Zhang Y."/>
            <person name="Luo S."/>
            <person name="Chen H."/>
            <person name="Gao J."/>
            <person name="Mao Z."/>
            <person name="Pires J.C."/>
            <person name="Luo M."/>
            <person name="Kudrna D."/>
            <person name="Wing R.A."/>
            <person name="Meyers B.C."/>
            <person name="Yi K."/>
            <person name="Kong H."/>
            <person name="Lavrijsen P."/>
            <person name="Sunseri F."/>
            <person name="Falavigna A."/>
            <person name="Ye Y."/>
            <person name="Leebens-Mack J.H."/>
            <person name="Chen G."/>
        </authorList>
    </citation>
    <scope>NUCLEOTIDE SEQUENCE [LARGE SCALE GENOMIC DNA]</scope>
    <source>
        <strain evidence="5">cv. DH0086</strain>
    </source>
</reference>
<evidence type="ECO:0000256" key="2">
    <source>
        <dbReference type="ARBA" id="ARBA00022679"/>
    </source>
</evidence>
<dbReference type="InterPro" id="IPR016039">
    <property type="entry name" value="Thiolase-like"/>
</dbReference>
<dbReference type="Gramene" id="ONK75116">
    <property type="protein sequence ID" value="ONK75116"/>
    <property type="gene ID" value="A4U43_C03F13530"/>
</dbReference>
<dbReference type="GO" id="GO:0005739">
    <property type="term" value="C:mitochondrion"/>
    <property type="evidence" value="ECO:0007669"/>
    <property type="project" value="TreeGrafter"/>
</dbReference>
<dbReference type="EC" id="2.3.1.41" evidence="1"/>
<protein>
    <recommendedName>
        <fullName evidence="1">beta-ketoacyl-[acyl-carrier-protein] synthase I</fullName>
        <ecNumber evidence="1">2.3.1.41</ecNumber>
    </recommendedName>
</protein>
<gene>
    <name evidence="4" type="ORF">A4U43_C03F13530</name>
</gene>
<sequence length="130" mass="14079">MGNGRDVLVGRGQPVPSDFDGPILVCTQNDDHEVVSPLLLLDGTQRGANIYAEFLGGSFTCDAYHMAEPHPERGCQQRKCSCNFNTDNVKEYQALVSCFGQNPKLREKITKSMIGHLLGASGVVEAIVAI</sequence>
<dbReference type="InterPro" id="IPR000794">
    <property type="entry name" value="Beta-ketoacyl_synthase"/>
</dbReference>
<dbReference type="Proteomes" id="UP000243459">
    <property type="component" value="Chromosome 3"/>
</dbReference>
<dbReference type="InterPro" id="IPR014031">
    <property type="entry name" value="Ketoacyl_synth_C"/>
</dbReference>
<feature type="domain" description="Beta-ketoacyl synthase C-terminal" evidence="3">
    <location>
        <begin position="90"/>
        <end position="129"/>
    </location>
</feature>
<dbReference type="GO" id="GO:0006633">
    <property type="term" value="P:fatty acid biosynthetic process"/>
    <property type="evidence" value="ECO:0007669"/>
    <property type="project" value="TreeGrafter"/>
</dbReference>
<evidence type="ECO:0000313" key="4">
    <source>
        <dbReference type="EMBL" id="ONK75116.1"/>
    </source>
</evidence>
<dbReference type="AlphaFoldDB" id="A0A5P1F9Q2"/>